<proteinExistence type="predicted"/>
<dbReference type="SUPFAM" id="SSF56634">
    <property type="entry name" value="Heme-dependent catalase-like"/>
    <property type="match status" value="1"/>
</dbReference>
<organism evidence="1 2">
    <name type="scientific">Kibdelosporangium persicum</name>
    <dbReference type="NCBI Taxonomy" id="2698649"/>
    <lineage>
        <taxon>Bacteria</taxon>
        <taxon>Bacillati</taxon>
        <taxon>Actinomycetota</taxon>
        <taxon>Actinomycetes</taxon>
        <taxon>Pseudonocardiales</taxon>
        <taxon>Pseudonocardiaceae</taxon>
        <taxon>Kibdelosporangium</taxon>
    </lineage>
</organism>
<evidence type="ECO:0000313" key="1">
    <source>
        <dbReference type="EMBL" id="NRN65562.1"/>
    </source>
</evidence>
<evidence type="ECO:0000313" key="2">
    <source>
        <dbReference type="Proteomes" id="UP000763557"/>
    </source>
</evidence>
<comment type="caution">
    <text evidence="1">The sequence shown here is derived from an EMBL/GenBank/DDBJ whole genome shotgun (WGS) entry which is preliminary data.</text>
</comment>
<sequence>MRQSLAVRGSDWVTGLFAGMARLRRAPAFHPAGAVFAGELTLPDGWPGMPGAVVRQVTVRLSKGVGLPGDWPDVRGLAIRIPDAAGQGRPVDLLLSTTGSGRLTRWLPVFRRGWTRGCVYGSVMPFRTDHGLVSMAAIPDPTPGRLPESVHLMLAKPLGRWRAWGRLVLTEHLPDAQIRFDPIVNVHPNLVPVPRALAQLRRLAYAGSRRGNPTGDREIRAP</sequence>
<protein>
    <submittedName>
        <fullName evidence="1">Phosphodiesterase</fullName>
    </submittedName>
</protein>
<name>A0ABX2F2M9_9PSEU</name>
<accession>A0ABX2F2M9</accession>
<dbReference type="InterPro" id="IPR020835">
    <property type="entry name" value="Catalase_sf"/>
</dbReference>
<dbReference type="RefSeq" id="WP_173129738.1">
    <property type="nucleotide sequence ID" value="NZ_CBCSGW010000032.1"/>
</dbReference>
<keyword evidence="2" id="KW-1185">Reference proteome</keyword>
<gene>
    <name evidence="1" type="ORF">GC106_27730</name>
</gene>
<reference evidence="1 2" key="1">
    <citation type="submission" date="2020-01" db="EMBL/GenBank/DDBJ databases">
        <title>Kibdelosporangium persica a novel Actinomycetes from a hot desert in Iran.</title>
        <authorList>
            <person name="Safaei N."/>
            <person name="Zaburannyi N."/>
            <person name="Mueller R."/>
            <person name="Wink J."/>
        </authorList>
    </citation>
    <scope>NUCLEOTIDE SEQUENCE [LARGE SCALE GENOMIC DNA]</scope>
    <source>
        <strain evidence="1 2">4NS15</strain>
    </source>
</reference>
<dbReference type="EMBL" id="JAAATY010000006">
    <property type="protein sequence ID" value="NRN65562.1"/>
    <property type="molecule type" value="Genomic_DNA"/>
</dbReference>
<dbReference type="Proteomes" id="UP000763557">
    <property type="component" value="Unassembled WGS sequence"/>
</dbReference>